<gene>
    <name evidence="4" type="ORF">CQR56_0141</name>
</gene>
<keyword evidence="2" id="KW-0238">DNA-binding</keyword>
<evidence type="ECO:0000256" key="2">
    <source>
        <dbReference type="ARBA" id="ARBA00023125"/>
    </source>
</evidence>
<dbReference type="SUPFAM" id="SSF46785">
    <property type="entry name" value="Winged helix' DNA-binding domain"/>
    <property type="match status" value="1"/>
</dbReference>
<dbReference type="GeneID" id="89492813"/>
<dbReference type="InterPro" id="IPR036388">
    <property type="entry name" value="WH-like_DNA-bd_sf"/>
</dbReference>
<dbReference type="Gene3D" id="1.10.10.10">
    <property type="entry name" value="Winged helix-like DNA-binding domain superfamily/Winged helix DNA-binding domain"/>
    <property type="match status" value="1"/>
</dbReference>
<name>A0A2N3QZ17_9BIFI</name>
<dbReference type="AlphaFoldDB" id="A0A2N3QZ17"/>
<dbReference type="Pfam" id="PF01037">
    <property type="entry name" value="AsnC_trans_reg"/>
    <property type="match status" value="1"/>
</dbReference>
<dbReference type="PANTHER" id="PTHR30154:SF53">
    <property type="entry name" value="HTH-TYPE TRANSCRIPTIONAL REGULATOR LRPC"/>
    <property type="match status" value="1"/>
</dbReference>
<keyword evidence="3" id="KW-0804">Transcription</keyword>
<dbReference type="InterPro" id="IPR011991">
    <property type="entry name" value="ArsR-like_HTH"/>
</dbReference>
<dbReference type="Gene3D" id="3.30.70.920">
    <property type="match status" value="1"/>
</dbReference>
<dbReference type="InterPro" id="IPR000485">
    <property type="entry name" value="AsnC-type_HTH_dom"/>
</dbReference>
<dbReference type="GO" id="GO:0043200">
    <property type="term" value="P:response to amino acid"/>
    <property type="evidence" value="ECO:0007669"/>
    <property type="project" value="TreeGrafter"/>
</dbReference>
<evidence type="ECO:0000313" key="5">
    <source>
        <dbReference type="Proteomes" id="UP000233783"/>
    </source>
</evidence>
<dbReference type="GO" id="GO:0005829">
    <property type="term" value="C:cytosol"/>
    <property type="evidence" value="ECO:0007669"/>
    <property type="project" value="TreeGrafter"/>
</dbReference>
<proteinExistence type="predicted"/>
<sequence>MTDHEADACVLDSKDRIILDSLEHDGRMTLAQLAAATSLSVSATQSRVQKLEHKGVITGYKAILDHEKSGQPVSAYISLTPLDYAEAPVIPEKLRDVDGIISCDAVSGSSNYLLMVRVASTHELETLLNTIHAAVPVSTDTTMVLRRYFAK</sequence>
<dbReference type="InterPro" id="IPR019887">
    <property type="entry name" value="Tscrpt_reg_AsnC/Lrp_C"/>
</dbReference>
<dbReference type="PANTHER" id="PTHR30154">
    <property type="entry name" value="LEUCINE-RESPONSIVE REGULATORY PROTEIN"/>
    <property type="match status" value="1"/>
</dbReference>
<dbReference type="GO" id="GO:0043565">
    <property type="term" value="F:sequence-specific DNA binding"/>
    <property type="evidence" value="ECO:0007669"/>
    <property type="project" value="InterPro"/>
</dbReference>
<evidence type="ECO:0000256" key="3">
    <source>
        <dbReference type="ARBA" id="ARBA00023163"/>
    </source>
</evidence>
<comment type="caution">
    <text evidence="4">The sequence shown here is derived from an EMBL/GenBank/DDBJ whole genome shotgun (WGS) entry which is preliminary data.</text>
</comment>
<organism evidence="4 5">
    <name type="scientific">Bifidobacterium pseudolongum subsp. globosum</name>
    <dbReference type="NCBI Taxonomy" id="1690"/>
    <lineage>
        <taxon>Bacteria</taxon>
        <taxon>Bacillati</taxon>
        <taxon>Actinomycetota</taxon>
        <taxon>Actinomycetes</taxon>
        <taxon>Bifidobacteriales</taxon>
        <taxon>Bifidobacteriaceae</taxon>
        <taxon>Bifidobacterium</taxon>
    </lineage>
</organism>
<dbReference type="Proteomes" id="UP000233783">
    <property type="component" value="Unassembled WGS sequence"/>
</dbReference>
<dbReference type="InterPro" id="IPR019888">
    <property type="entry name" value="Tscrpt_reg_AsnC-like"/>
</dbReference>
<evidence type="ECO:0000313" key="4">
    <source>
        <dbReference type="EMBL" id="PKU98582.1"/>
    </source>
</evidence>
<dbReference type="InterPro" id="IPR011008">
    <property type="entry name" value="Dimeric_a/b-barrel"/>
</dbReference>
<dbReference type="PROSITE" id="PS50956">
    <property type="entry name" value="HTH_ASNC_2"/>
    <property type="match status" value="1"/>
</dbReference>
<dbReference type="SMART" id="SM00344">
    <property type="entry name" value="HTH_ASNC"/>
    <property type="match status" value="1"/>
</dbReference>
<dbReference type="CDD" id="cd00090">
    <property type="entry name" value="HTH_ARSR"/>
    <property type="match status" value="1"/>
</dbReference>
<dbReference type="EMBL" id="PCHB01000002">
    <property type="protein sequence ID" value="PKU98582.1"/>
    <property type="molecule type" value="Genomic_DNA"/>
</dbReference>
<accession>A0A2N3QZ17</accession>
<protein>
    <submittedName>
        <fullName evidence="4">AsnC family transcriptional regulator</fullName>
    </submittedName>
</protein>
<evidence type="ECO:0000256" key="1">
    <source>
        <dbReference type="ARBA" id="ARBA00023015"/>
    </source>
</evidence>
<dbReference type="RefSeq" id="WP_026643857.1">
    <property type="nucleotide sequence ID" value="NZ_JBKZBJ010000027.1"/>
</dbReference>
<dbReference type="SUPFAM" id="SSF54909">
    <property type="entry name" value="Dimeric alpha+beta barrel"/>
    <property type="match status" value="1"/>
</dbReference>
<dbReference type="PRINTS" id="PR00033">
    <property type="entry name" value="HTHASNC"/>
</dbReference>
<dbReference type="InterPro" id="IPR036390">
    <property type="entry name" value="WH_DNA-bd_sf"/>
</dbReference>
<dbReference type="Pfam" id="PF13404">
    <property type="entry name" value="HTH_AsnC-type"/>
    <property type="match status" value="1"/>
</dbReference>
<keyword evidence="1" id="KW-0805">Transcription regulation</keyword>
<reference evidence="4 5" key="1">
    <citation type="submission" date="2017-10" db="EMBL/GenBank/DDBJ databases">
        <title>Bifidobacterium genomics.</title>
        <authorList>
            <person name="Lugli G.A."/>
            <person name="Milani C."/>
            <person name="Mancabelli L."/>
        </authorList>
    </citation>
    <scope>NUCLEOTIDE SEQUENCE [LARGE SCALE GENOMIC DNA]</scope>
    <source>
        <strain evidence="4 5">1744B</strain>
    </source>
</reference>